<dbReference type="Proteomes" id="UP001266305">
    <property type="component" value="Unassembled WGS sequence"/>
</dbReference>
<proteinExistence type="predicted"/>
<feature type="compositionally biased region" description="Polar residues" evidence="1">
    <location>
        <begin position="21"/>
        <end position="43"/>
    </location>
</feature>
<evidence type="ECO:0000313" key="2">
    <source>
        <dbReference type="EMBL" id="KAK2094130.1"/>
    </source>
</evidence>
<comment type="caution">
    <text evidence="2">The sequence shown here is derived from an EMBL/GenBank/DDBJ whole genome shotgun (WGS) entry which is preliminary data.</text>
</comment>
<dbReference type="EMBL" id="JASSZA010000014">
    <property type="protein sequence ID" value="KAK2094130.1"/>
    <property type="molecule type" value="Genomic_DNA"/>
</dbReference>
<protein>
    <submittedName>
        <fullName evidence="2">Uncharacterized protein</fullName>
    </submittedName>
</protein>
<feature type="compositionally biased region" description="Low complexity" evidence="1">
    <location>
        <begin position="152"/>
        <end position="161"/>
    </location>
</feature>
<sequence length="264" mass="27639">MCPRTPSPARTGRADAVCPSQRVSTDTESSPDWTSRRSLSQSAGVHGHRVPPGLDEPTQSVPVSGCPRTPSPARTGRADAVCPSQRVSTDTESSPDLTSRRRLSQSAGVHGHRVQPGLDEPTQSVPVSGCPRTPSPARTGRADAVCPSQRVSTDTESSLDLTSRRRLSQSAGVHGHRVQPGLDEPTPSVPVSGCPRTPSPARTGRADAVCPSQRVSTDTESSPDWTRRRSLSQSVGVHGHRVQPGGSGACGVGQHSLVLNKPAS</sequence>
<organism evidence="2 3">
    <name type="scientific">Saguinus oedipus</name>
    <name type="common">Cotton-top tamarin</name>
    <name type="synonym">Oedipomidas oedipus</name>
    <dbReference type="NCBI Taxonomy" id="9490"/>
    <lineage>
        <taxon>Eukaryota</taxon>
        <taxon>Metazoa</taxon>
        <taxon>Chordata</taxon>
        <taxon>Craniata</taxon>
        <taxon>Vertebrata</taxon>
        <taxon>Euteleostomi</taxon>
        <taxon>Mammalia</taxon>
        <taxon>Eutheria</taxon>
        <taxon>Euarchontoglires</taxon>
        <taxon>Primates</taxon>
        <taxon>Haplorrhini</taxon>
        <taxon>Platyrrhini</taxon>
        <taxon>Cebidae</taxon>
        <taxon>Callitrichinae</taxon>
        <taxon>Saguinus</taxon>
    </lineage>
</organism>
<feature type="region of interest" description="Disordered" evidence="1">
    <location>
        <begin position="1"/>
        <end position="264"/>
    </location>
</feature>
<evidence type="ECO:0000256" key="1">
    <source>
        <dbReference type="SAM" id="MobiDB-lite"/>
    </source>
</evidence>
<gene>
    <name evidence="2" type="ORF">P7K49_027868</name>
</gene>
<feature type="compositionally biased region" description="Polar residues" evidence="1">
    <location>
        <begin position="213"/>
        <end position="224"/>
    </location>
</feature>
<keyword evidence="3" id="KW-1185">Reference proteome</keyword>
<accession>A0ABQ9UAS2</accession>
<feature type="compositionally biased region" description="Polar residues" evidence="1">
    <location>
        <begin position="85"/>
        <end position="97"/>
    </location>
</feature>
<name>A0ABQ9UAS2_SAGOE</name>
<reference evidence="2 3" key="1">
    <citation type="submission" date="2023-05" db="EMBL/GenBank/DDBJ databases">
        <title>B98-5 Cell Line De Novo Hybrid Assembly: An Optical Mapping Approach.</title>
        <authorList>
            <person name="Kananen K."/>
            <person name="Auerbach J.A."/>
            <person name="Kautto E."/>
            <person name="Blachly J.S."/>
        </authorList>
    </citation>
    <scope>NUCLEOTIDE SEQUENCE [LARGE SCALE GENOMIC DNA]</scope>
    <source>
        <strain evidence="2">B95-8</strain>
        <tissue evidence="2">Cell line</tissue>
    </source>
</reference>
<evidence type="ECO:0000313" key="3">
    <source>
        <dbReference type="Proteomes" id="UP001266305"/>
    </source>
</evidence>